<dbReference type="PANTHER" id="PTHR35526">
    <property type="entry name" value="ANTI-SIGMA-F FACTOR RSBW-RELATED"/>
    <property type="match status" value="1"/>
</dbReference>
<dbReference type="RefSeq" id="WP_089310046.1">
    <property type="nucleotide sequence ID" value="NZ_FZNP01000001.1"/>
</dbReference>
<keyword evidence="3" id="KW-0418">Kinase</keyword>
<dbReference type="InterPro" id="IPR036890">
    <property type="entry name" value="HATPase_C_sf"/>
</dbReference>
<dbReference type="CDD" id="cd16936">
    <property type="entry name" value="HATPase_RsbW-like"/>
    <property type="match status" value="1"/>
</dbReference>
<evidence type="ECO:0000256" key="1">
    <source>
        <dbReference type="ARBA" id="ARBA00022527"/>
    </source>
</evidence>
<dbReference type="EMBL" id="FZNP01000001">
    <property type="protein sequence ID" value="SNR27593.1"/>
    <property type="molecule type" value="Genomic_DNA"/>
</dbReference>
<keyword evidence="3" id="KW-0808">Transferase</keyword>
<evidence type="ECO:0000313" key="3">
    <source>
        <dbReference type="EMBL" id="SNR27593.1"/>
    </source>
</evidence>
<gene>
    <name evidence="3" type="ORF">SAMN06265355_101690</name>
</gene>
<dbReference type="AlphaFoldDB" id="A0A238V1Y2"/>
<organism evidence="3 4">
    <name type="scientific">Actinomadura mexicana</name>
    <dbReference type="NCBI Taxonomy" id="134959"/>
    <lineage>
        <taxon>Bacteria</taxon>
        <taxon>Bacillati</taxon>
        <taxon>Actinomycetota</taxon>
        <taxon>Actinomycetes</taxon>
        <taxon>Streptosporangiales</taxon>
        <taxon>Thermomonosporaceae</taxon>
        <taxon>Actinomadura</taxon>
    </lineage>
</organism>
<dbReference type="PANTHER" id="PTHR35526:SF3">
    <property type="entry name" value="ANTI-SIGMA-F FACTOR RSBW"/>
    <property type="match status" value="1"/>
</dbReference>
<sequence>MIDSGTTTEGVLIESSEQAPQQARCWVADVFAKRRLGDDYTARTVVTELVTNAYRHTDTKAIPVRLVLENGYFVVEVEDRSDLAPVLQGEDDAAESGRGLLMVAMLVDAWGVRALDGGGKVTWARLRA</sequence>
<dbReference type="Proteomes" id="UP000198420">
    <property type="component" value="Unassembled WGS sequence"/>
</dbReference>
<dbReference type="OrthoDB" id="3474366at2"/>
<keyword evidence="4" id="KW-1185">Reference proteome</keyword>
<name>A0A238V1Y2_9ACTN</name>
<dbReference type="InterPro" id="IPR003594">
    <property type="entry name" value="HATPase_dom"/>
</dbReference>
<proteinExistence type="predicted"/>
<feature type="domain" description="Histidine kinase/HSP90-like ATPase" evidence="2">
    <location>
        <begin position="21"/>
        <end position="124"/>
    </location>
</feature>
<evidence type="ECO:0000313" key="4">
    <source>
        <dbReference type="Proteomes" id="UP000198420"/>
    </source>
</evidence>
<reference evidence="4" key="1">
    <citation type="submission" date="2017-06" db="EMBL/GenBank/DDBJ databases">
        <authorList>
            <person name="Varghese N."/>
            <person name="Submissions S."/>
        </authorList>
    </citation>
    <scope>NUCLEOTIDE SEQUENCE [LARGE SCALE GENOMIC DNA]</scope>
    <source>
        <strain evidence="4">DSM 44485</strain>
    </source>
</reference>
<dbReference type="Gene3D" id="3.30.565.10">
    <property type="entry name" value="Histidine kinase-like ATPase, C-terminal domain"/>
    <property type="match status" value="1"/>
</dbReference>
<dbReference type="InterPro" id="IPR050267">
    <property type="entry name" value="Anti-sigma-factor_SerPK"/>
</dbReference>
<dbReference type="SUPFAM" id="SSF55874">
    <property type="entry name" value="ATPase domain of HSP90 chaperone/DNA topoisomerase II/histidine kinase"/>
    <property type="match status" value="1"/>
</dbReference>
<evidence type="ECO:0000259" key="2">
    <source>
        <dbReference type="Pfam" id="PF13581"/>
    </source>
</evidence>
<keyword evidence="1" id="KW-0723">Serine/threonine-protein kinase</keyword>
<protein>
    <submittedName>
        <fullName evidence="3">Anti-sigma regulatory factor (Ser/Thr protein kinase)</fullName>
    </submittedName>
</protein>
<accession>A0A238V1Y2</accession>
<dbReference type="Pfam" id="PF13581">
    <property type="entry name" value="HATPase_c_2"/>
    <property type="match status" value="1"/>
</dbReference>
<dbReference type="GO" id="GO:0004674">
    <property type="term" value="F:protein serine/threonine kinase activity"/>
    <property type="evidence" value="ECO:0007669"/>
    <property type="project" value="UniProtKB-KW"/>
</dbReference>